<protein>
    <recommendedName>
        <fullName evidence="1">AAA+ ATPase domain-containing protein</fullName>
    </recommendedName>
</protein>
<dbReference type="SUPFAM" id="SSF55186">
    <property type="entry name" value="ThrRS/AlaRS common domain"/>
    <property type="match status" value="1"/>
</dbReference>
<dbReference type="EMBL" id="JMFG01000036">
    <property type="protein sequence ID" value="KDA53009.1"/>
    <property type="molecule type" value="Genomic_DNA"/>
</dbReference>
<evidence type="ECO:0000259" key="1">
    <source>
        <dbReference type="SMART" id="SM00382"/>
    </source>
</evidence>
<dbReference type="Gene3D" id="3.40.50.300">
    <property type="entry name" value="P-loop containing nucleotide triphosphate hydrolases"/>
    <property type="match status" value="1"/>
</dbReference>
<dbReference type="PRINTS" id="PR00988">
    <property type="entry name" value="URIDINKINASE"/>
</dbReference>
<dbReference type="CDD" id="cd02028">
    <property type="entry name" value="UMPK_like"/>
    <property type="match status" value="1"/>
</dbReference>
<reference evidence="2 3" key="1">
    <citation type="submission" date="2014-04" db="EMBL/GenBank/DDBJ databases">
        <title>The Genome Sequence of Thermoanaerobaculum aquaticum MP-01, The First Cultivated Group 23 Acidobacterium.</title>
        <authorList>
            <person name="Stamps B.W."/>
            <person name="Losey N.A."/>
            <person name="Lawson P.A."/>
            <person name="Stevenson B.S."/>
        </authorList>
    </citation>
    <scope>NUCLEOTIDE SEQUENCE [LARGE SCALE GENOMIC DNA]</scope>
    <source>
        <strain evidence="2 3">MP-01</strain>
    </source>
</reference>
<dbReference type="SMART" id="SM00382">
    <property type="entry name" value="AAA"/>
    <property type="match status" value="1"/>
</dbReference>
<dbReference type="GO" id="GO:0016301">
    <property type="term" value="F:kinase activity"/>
    <property type="evidence" value="ECO:0007669"/>
    <property type="project" value="InterPro"/>
</dbReference>
<sequence length="560" mass="63151">MQREVRMAGKTVVVSFAGQRRQVLAGTTVWEFFREFWGEVPLDVLAALVNRRMVMLDFPLRGLQVELEAVRAGSRLGETVLRRSAVLLLLAAAAELYPESRLVVGQSLGGGYFFSWHSQLPLTQDVVTSLAREMERMCQEDVPLTRSVITLEEAEAAFRARGEASKLELLATHRSSTVPVVSCGNFLDIAHGPVAPSAGRVRGWDLALYEDGILLRFARNGKQELLPLWPQPKLFATYRETRQWNEAVGIAHVGSLNRACLSGEISEIIRIAEGFHEKKIAQIADAIAARPQARVVLVAGPSASGKTTFIKRLGIQLRVCGLHPVGVSLDNYFVDRDKTPLDEEGKPDYESIEALDLPLFNEHLKALLEGKTVAVPKYDFVRGKRAEPERWSTLKLEPGQVLLIEGIHALNPRLTEAVAEESKFRIFISALTQLTLDDHNRIFTSDSRLLRRIVRDRLFRGHPAVRTLEMWPGVRRGERRWIFPFQEQADVMFNSALVYEPAVLKIFAERFLLEVPREHPAYTEAYRLLKFLAWFVPVFQEDVPSTSILREFIGGSAFEY</sequence>
<dbReference type="AlphaFoldDB" id="A0A062XUG8"/>
<dbReference type="Pfam" id="PF00485">
    <property type="entry name" value="PRK"/>
    <property type="match status" value="1"/>
</dbReference>
<name>A0A062XUG8_9BACT</name>
<dbReference type="InterPro" id="IPR003593">
    <property type="entry name" value="AAA+_ATPase"/>
</dbReference>
<proteinExistence type="predicted"/>
<evidence type="ECO:0000313" key="2">
    <source>
        <dbReference type="EMBL" id="KDA53009.1"/>
    </source>
</evidence>
<comment type="caution">
    <text evidence="2">The sequence shown here is derived from an EMBL/GenBank/DDBJ whole genome shotgun (WGS) entry which is preliminary data.</text>
</comment>
<keyword evidence="3" id="KW-1185">Reference proteome</keyword>
<dbReference type="Gene3D" id="3.30.980.10">
    <property type="entry name" value="Threonyl-trna Synthetase, Chain A, domain 2"/>
    <property type="match status" value="1"/>
</dbReference>
<dbReference type="SUPFAM" id="SSF52540">
    <property type="entry name" value="P-loop containing nucleoside triphosphate hydrolases"/>
    <property type="match status" value="1"/>
</dbReference>
<dbReference type="InterPro" id="IPR018163">
    <property type="entry name" value="Thr/Ala-tRNA-synth_IIc_edit"/>
</dbReference>
<accession>A0A062XUG8</accession>
<gene>
    <name evidence="2" type="ORF">EG19_08410</name>
</gene>
<organism evidence="2 3">
    <name type="scientific">Thermoanaerobaculum aquaticum</name>
    <dbReference type="NCBI Taxonomy" id="1312852"/>
    <lineage>
        <taxon>Bacteria</taxon>
        <taxon>Pseudomonadati</taxon>
        <taxon>Acidobacteriota</taxon>
        <taxon>Thermoanaerobaculia</taxon>
        <taxon>Thermoanaerobaculales</taxon>
        <taxon>Thermoanaerobaculaceae</taxon>
        <taxon>Thermoanaerobaculum</taxon>
    </lineage>
</organism>
<dbReference type="STRING" id="1312852.EG19_08410"/>
<dbReference type="PANTHER" id="PTHR10285">
    <property type="entry name" value="URIDINE KINASE"/>
    <property type="match status" value="1"/>
</dbReference>
<dbReference type="InterPro" id="IPR006083">
    <property type="entry name" value="PRK/URK"/>
</dbReference>
<dbReference type="InterPro" id="IPR027417">
    <property type="entry name" value="P-loop_NTPase"/>
</dbReference>
<evidence type="ECO:0000313" key="3">
    <source>
        <dbReference type="Proteomes" id="UP000027284"/>
    </source>
</evidence>
<dbReference type="GO" id="GO:0005524">
    <property type="term" value="F:ATP binding"/>
    <property type="evidence" value="ECO:0007669"/>
    <property type="project" value="InterPro"/>
</dbReference>
<dbReference type="Proteomes" id="UP000027284">
    <property type="component" value="Unassembled WGS sequence"/>
</dbReference>
<feature type="domain" description="AAA+ ATPase" evidence="1">
    <location>
        <begin position="292"/>
        <end position="464"/>
    </location>
</feature>